<feature type="domain" description="DUF4935" evidence="1">
    <location>
        <begin position="2"/>
        <end position="170"/>
    </location>
</feature>
<comment type="caution">
    <text evidence="2">The sequence shown here is derived from an EMBL/GenBank/DDBJ whole genome shotgun (WGS) entry which is preliminary data.</text>
</comment>
<name>A0ABD5E1A2_9ACTN</name>
<sequence>MIILDTCVFNGDGFDGPNGTRADLLRTIVASGADIVATPDIAMHEWAAHRVVPQRQKHERLSAAWQHYADSHPWQVPEEPPALDHARLTQHWRSRWESTIGIIESSASVMKEALRREAMLLLPCKLADGSDSKSAKIGARDATIWLTAVEYARENPSETVVFVSSNTKDFGDGTSYSYPMDEDVKGLGNFVHLTGFTGLIDRFATRANVDVAEAEAFLRAPEARGAMLRAARTELAVQLGKQSGPFAVTVSRTNFSDKDSASETDLGKAEVRGFSPGNMAIEFGSAKDFKAHKIGDHVWCAATVSWLVNGAALRYEAAPPFFIAAGTIWEVRVLFSPTQPEASLTVLRAGHPKPASAEEIASMPDFPSVDDINFNLAGVTKGEAKDLSRARLLRAIRRMRNGDELKTAEELLQRLRENRWDYRFERALAEDLFVEEADDPDRDL</sequence>
<protein>
    <submittedName>
        <fullName evidence="2">PIN domain-containing protein</fullName>
    </submittedName>
</protein>
<dbReference type="Proteomes" id="UP001183607">
    <property type="component" value="Unassembled WGS sequence"/>
</dbReference>
<dbReference type="InterPro" id="IPR032557">
    <property type="entry name" value="DUF4935"/>
</dbReference>
<reference evidence="3" key="1">
    <citation type="submission" date="2023-07" db="EMBL/GenBank/DDBJ databases">
        <title>30 novel species of actinomycetes from the DSMZ collection.</title>
        <authorList>
            <person name="Nouioui I."/>
        </authorList>
    </citation>
    <scope>NUCLEOTIDE SEQUENCE [LARGE SCALE GENOMIC DNA]</scope>
    <source>
        <strain evidence="3">DSM 41982</strain>
    </source>
</reference>
<dbReference type="Pfam" id="PF16289">
    <property type="entry name" value="PIN_12"/>
    <property type="match status" value="1"/>
</dbReference>
<organism evidence="2 3">
    <name type="scientific">Streptomyces evansiae</name>
    <dbReference type="NCBI Taxonomy" id="3075535"/>
    <lineage>
        <taxon>Bacteria</taxon>
        <taxon>Bacillati</taxon>
        <taxon>Actinomycetota</taxon>
        <taxon>Actinomycetes</taxon>
        <taxon>Kitasatosporales</taxon>
        <taxon>Streptomycetaceae</taxon>
        <taxon>Streptomyces</taxon>
    </lineage>
</organism>
<gene>
    <name evidence="2" type="ORF">RM574_01110</name>
</gene>
<dbReference type="EMBL" id="JAVRER010000001">
    <property type="protein sequence ID" value="MDT0414075.1"/>
    <property type="molecule type" value="Genomic_DNA"/>
</dbReference>
<accession>A0ABD5E1A2</accession>
<evidence type="ECO:0000313" key="3">
    <source>
        <dbReference type="Proteomes" id="UP001183607"/>
    </source>
</evidence>
<evidence type="ECO:0000259" key="1">
    <source>
        <dbReference type="Pfam" id="PF16289"/>
    </source>
</evidence>
<dbReference type="AlphaFoldDB" id="A0ABD5E1A2"/>
<evidence type="ECO:0000313" key="2">
    <source>
        <dbReference type="EMBL" id="MDT0414075.1"/>
    </source>
</evidence>
<proteinExistence type="predicted"/>
<dbReference type="RefSeq" id="WP_093853892.1">
    <property type="nucleotide sequence ID" value="NZ_JAVRER010000001.1"/>
</dbReference>